<keyword evidence="1 5" id="KW-0479">Metal-binding</keyword>
<keyword evidence="2" id="KW-0677">Repeat</keyword>
<feature type="region of interest" description="Disordered" evidence="6">
    <location>
        <begin position="131"/>
        <end position="216"/>
    </location>
</feature>
<feature type="compositionally biased region" description="Polar residues" evidence="6">
    <location>
        <begin position="20"/>
        <end position="51"/>
    </location>
</feature>
<feature type="region of interest" description="Disordered" evidence="6">
    <location>
        <begin position="500"/>
        <end position="524"/>
    </location>
</feature>
<dbReference type="PROSITE" id="PS50103">
    <property type="entry name" value="ZF_C3H1"/>
    <property type="match status" value="2"/>
</dbReference>
<feature type="compositionally biased region" description="Low complexity" evidence="6">
    <location>
        <begin position="197"/>
        <end position="208"/>
    </location>
</feature>
<feature type="compositionally biased region" description="Low complexity" evidence="6">
    <location>
        <begin position="745"/>
        <end position="756"/>
    </location>
</feature>
<accession>A0A8H5H6A9</accession>
<dbReference type="InterPro" id="IPR000571">
    <property type="entry name" value="Znf_CCCH"/>
</dbReference>
<evidence type="ECO:0000256" key="6">
    <source>
        <dbReference type="SAM" id="MobiDB-lite"/>
    </source>
</evidence>
<evidence type="ECO:0000256" key="5">
    <source>
        <dbReference type="PROSITE-ProRule" id="PRU00723"/>
    </source>
</evidence>
<feature type="compositionally biased region" description="Polar residues" evidence="6">
    <location>
        <begin position="1"/>
        <end position="10"/>
    </location>
</feature>
<feature type="compositionally biased region" description="Polar residues" evidence="6">
    <location>
        <begin position="78"/>
        <end position="106"/>
    </location>
</feature>
<dbReference type="Gene3D" id="4.10.1000.10">
    <property type="entry name" value="Zinc finger, CCCH-type"/>
    <property type="match status" value="2"/>
</dbReference>
<feature type="region of interest" description="Disordered" evidence="6">
    <location>
        <begin position="599"/>
        <end position="670"/>
    </location>
</feature>
<feature type="region of interest" description="Disordered" evidence="6">
    <location>
        <begin position="279"/>
        <end position="303"/>
    </location>
</feature>
<feature type="compositionally biased region" description="Polar residues" evidence="6">
    <location>
        <begin position="650"/>
        <end position="664"/>
    </location>
</feature>
<organism evidence="8 9">
    <name type="scientific">Tricholomella constricta</name>
    <dbReference type="NCBI Taxonomy" id="117010"/>
    <lineage>
        <taxon>Eukaryota</taxon>
        <taxon>Fungi</taxon>
        <taxon>Dikarya</taxon>
        <taxon>Basidiomycota</taxon>
        <taxon>Agaricomycotina</taxon>
        <taxon>Agaricomycetes</taxon>
        <taxon>Agaricomycetidae</taxon>
        <taxon>Agaricales</taxon>
        <taxon>Tricholomatineae</taxon>
        <taxon>Lyophyllaceae</taxon>
        <taxon>Tricholomella</taxon>
    </lineage>
</organism>
<evidence type="ECO:0000313" key="9">
    <source>
        <dbReference type="Proteomes" id="UP000565441"/>
    </source>
</evidence>
<keyword evidence="4 5" id="KW-0862">Zinc</keyword>
<dbReference type="PANTHER" id="PTHR12547">
    <property type="entry name" value="CCCH ZINC FINGER/TIS11-RELATED"/>
    <property type="match status" value="1"/>
</dbReference>
<sequence>MHEAVTNSTKIFDPTDDDLQTPTARNHQHYTTDSLRWSTTPHDSNTESTLENWPLSTSSDSTSLPLTAIRRSGLNKISPPSNMPTRTENNTSDRTSAPGNRWRFNTNGQLVDSETAGWDLADEIVRLKIGEGTGDPDAVHSQIRTPPKSKIASVAHLSEASPLETSSNTSISSSPQASEHEISISHSRGSSTDTTVSSSQESIDSIPSNTLLNKPPLTVNTGNEIKERPHSFSGGLSTADLRRLQQAGDVPDVADRQRPQGQYRENMGANAELSYPSITNHIHRPQPQPHPQMFDYRSGQSQLNQPLHDDLQLDYSIQQRNFNPISQGHPLAVPPAPAFVQGRPNNNMPPAGYRQPPRGFQGMVANPSAMAYPGHTSHLSLGNTQQLYDMMLPGPHHEGHHPAVARVQQQHNVFRPTHQHSASDPSAAIRDAAAMALMSNSIQPFAPGLFQPGPGMPAMPMYPNQYYAGQEQYQLPDAAAMAARLQTQYTGQYAVLPPQGLGMSSESVSSPTSTNGQGPSANNRKLGLYKTELCRSWEEKGTCRYGTKCQFAHGEDELRKVARHPKYKTEICRTFWVSGTCPYGKRCCFIHTELPTSGPTGAPGSGGTPATDSAPQQRSDGRSRSLSTNSDPNEASVSLLARISGKRTQEPNNLATPVDGNSFQFARPPTGSLRVDTSALDMSVKQNKSAYPTFASNGILLPAPEQKSQKSPAPVTAGPDLGRHNNARREIVGYNNQQPQRVHKSTASTSSSVRHSFNGSEADVNFNPSPSVSGHSSFALSSGDGPPRPNGHVRAGSAGNWGSFSRSSHLAQSAYPNGSSPAGEIMANSPWSSTELAVGTSRLHEQVWG</sequence>
<dbReference type="SMART" id="SM00356">
    <property type="entry name" value="ZnF_C3H1"/>
    <property type="match status" value="2"/>
</dbReference>
<evidence type="ECO:0000256" key="2">
    <source>
        <dbReference type="ARBA" id="ARBA00022737"/>
    </source>
</evidence>
<comment type="caution">
    <text evidence="8">The sequence shown here is derived from an EMBL/GenBank/DDBJ whole genome shotgun (WGS) entry which is preliminary data.</text>
</comment>
<dbReference type="FunFam" id="4.10.1000.10:FF:000002">
    <property type="entry name" value="Zinc finger protein 36, C3H1 type-like 1"/>
    <property type="match status" value="1"/>
</dbReference>
<dbReference type="SUPFAM" id="SSF90229">
    <property type="entry name" value="CCCH zinc finger"/>
    <property type="match status" value="2"/>
</dbReference>
<dbReference type="InterPro" id="IPR036855">
    <property type="entry name" value="Znf_CCCH_sf"/>
</dbReference>
<proteinExistence type="predicted"/>
<evidence type="ECO:0000256" key="4">
    <source>
        <dbReference type="ARBA" id="ARBA00022833"/>
    </source>
</evidence>
<dbReference type="PANTHER" id="PTHR12547:SF18">
    <property type="entry name" value="PROTEIN TIS11"/>
    <property type="match status" value="1"/>
</dbReference>
<dbReference type="Pfam" id="PF00642">
    <property type="entry name" value="zf-CCCH"/>
    <property type="match status" value="2"/>
</dbReference>
<evidence type="ECO:0000256" key="3">
    <source>
        <dbReference type="ARBA" id="ARBA00022771"/>
    </source>
</evidence>
<evidence type="ECO:0000313" key="8">
    <source>
        <dbReference type="EMBL" id="KAF5377583.1"/>
    </source>
</evidence>
<feature type="compositionally biased region" description="Polar residues" evidence="6">
    <location>
        <begin position="184"/>
        <end position="196"/>
    </location>
</feature>
<evidence type="ECO:0000256" key="1">
    <source>
        <dbReference type="ARBA" id="ARBA00022723"/>
    </source>
</evidence>
<feature type="compositionally biased region" description="Polar residues" evidence="6">
    <location>
        <begin position="514"/>
        <end position="523"/>
    </location>
</feature>
<feature type="compositionally biased region" description="Polar residues" evidence="6">
    <location>
        <begin position="613"/>
        <end position="636"/>
    </location>
</feature>
<protein>
    <recommendedName>
        <fullName evidence="7">C3H1-type domain-containing protein</fullName>
    </recommendedName>
</protein>
<dbReference type="Proteomes" id="UP000565441">
    <property type="component" value="Unassembled WGS sequence"/>
</dbReference>
<dbReference type="FunFam" id="4.10.1000.10:FF:000001">
    <property type="entry name" value="zinc finger CCCH domain-containing protein 15-like"/>
    <property type="match status" value="1"/>
</dbReference>
<keyword evidence="3 5" id="KW-0863">Zinc-finger</keyword>
<feature type="compositionally biased region" description="Basic and acidic residues" evidence="6">
    <location>
        <begin position="721"/>
        <end position="731"/>
    </location>
</feature>
<feature type="compositionally biased region" description="Polar residues" evidence="6">
    <location>
        <begin position="766"/>
        <end position="780"/>
    </location>
</feature>
<feature type="compositionally biased region" description="Low complexity" evidence="6">
    <location>
        <begin position="504"/>
        <end position="513"/>
    </location>
</feature>
<dbReference type="AlphaFoldDB" id="A0A8H5H6A9"/>
<feature type="zinc finger region" description="C3H1-type" evidence="5">
    <location>
        <begin position="528"/>
        <end position="556"/>
    </location>
</feature>
<dbReference type="GO" id="GO:0003729">
    <property type="term" value="F:mRNA binding"/>
    <property type="evidence" value="ECO:0007669"/>
    <property type="project" value="InterPro"/>
</dbReference>
<feature type="zinc finger region" description="C3H1-type" evidence="5">
    <location>
        <begin position="566"/>
        <end position="594"/>
    </location>
</feature>
<feature type="compositionally biased region" description="Low complexity" evidence="6">
    <location>
        <begin position="54"/>
        <end position="67"/>
    </location>
</feature>
<feature type="domain" description="C3H1-type" evidence="7">
    <location>
        <begin position="566"/>
        <end position="594"/>
    </location>
</feature>
<reference evidence="8 9" key="1">
    <citation type="journal article" date="2020" name="ISME J.">
        <title>Uncovering the hidden diversity of litter-decomposition mechanisms in mushroom-forming fungi.</title>
        <authorList>
            <person name="Floudas D."/>
            <person name="Bentzer J."/>
            <person name="Ahren D."/>
            <person name="Johansson T."/>
            <person name="Persson P."/>
            <person name="Tunlid A."/>
        </authorList>
    </citation>
    <scope>NUCLEOTIDE SEQUENCE [LARGE SCALE GENOMIC DNA]</scope>
    <source>
        <strain evidence="8 9">CBS 661.87</strain>
    </source>
</reference>
<evidence type="ECO:0000259" key="7">
    <source>
        <dbReference type="PROSITE" id="PS50103"/>
    </source>
</evidence>
<gene>
    <name evidence="8" type="ORF">D9615_005142</name>
</gene>
<feature type="region of interest" description="Disordered" evidence="6">
    <location>
        <begin position="1"/>
        <end position="106"/>
    </location>
</feature>
<feature type="compositionally biased region" description="Low complexity" evidence="6">
    <location>
        <begin position="161"/>
        <end position="177"/>
    </location>
</feature>
<dbReference type="EMBL" id="JAACJP010000023">
    <property type="protein sequence ID" value="KAF5377583.1"/>
    <property type="molecule type" value="Genomic_DNA"/>
</dbReference>
<feature type="region of interest" description="Disordered" evidence="6">
    <location>
        <begin position="703"/>
        <end position="800"/>
    </location>
</feature>
<dbReference type="GO" id="GO:0008270">
    <property type="term" value="F:zinc ion binding"/>
    <property type="evidence" value="ECO:0007669"/>
    <property type="project" value="UniProtKB-KW"/>
</dbReference>
<dbReference type="OrthoDB" id="410307at2759"/>
<keyword evidence="9" id="KW-1185">Reference proteome</keyword>
<feature type="domain" description="C3H1-type" evidence="7">
    <location>
        <begin position="528"/>
        <end position="556"/>
    </location>
</feature>
<name>A0A8H5H6A9_9AGAR</name>
<dbReference type="InterPro" id="IPR045877">
    <property type="entry name" value="ZFP36-like"/>
</dbReference>